<evidence type="ECO:0000313" key="4">
    <source>
        <dbReference type="Proteomes" id="UP000624325"/>
    </source>
</evidence>
<dbReference type="CDD" id="cd02440">
    <property type="entry name" value="AdoMet_MTases"/>
    <property type="match status" value="1"/>
</dbReference>
<dbReference type="Gene3D" id="3.40.50.150">
    <property type="entry name" value="Vaccinia Virus protein VP39"/>
    <property type="match status" value="1"/>
</dbReference>
<keyword evidence="3" id="KW-0808">Transferase</keyword>
<dbReference type="InterPro" id="IPR029063">
    <property type="entry name" value="SAM-dependent_MTases_sf"/>
</dbReference>
<gene>
    <name evidence="3" type="ORF">Air01nite_34690</name>
</gene>
<dbReference type="GO" id="GO:0008168">
    <property type="term" value="F:methyltransferase activity"/>
    <property type="evidence" value="ECO:0007669"/>
    <property type="project" value="UniProtKB-KW"/>
</dbReference>
<protein>
    <submittedName>
        <fullName evidence="3">Methyltransferase</fullName>
    </submittedName>
</protein>
<feature type="region of interest" description="Disordered" evidence="1">
    <location>
        <begin position="57"/>
        <end position="79"/>
    </location>
</feature>
<accession>A0ABQ4C3P5</accession>
<dbReference type="GO" id="GO:0032259">
    <property type="term" value="P:methylation"/>
    <property type="evidence" value="ECO:0007669"/>
    <property type="project" value="UniProtKB-KW"/>
</dbReference>
<reference evidence="3 4" key="1">
    <citation type="submission" date="2021-01" db="EMBL/GenBank/DDBJ databases">
        <title>Whole genome shotgun sequence of Asanoa iriomotensis NBRC 100142.</title>
        <authorList>
            <person name="Komaki H."/>
            <person name="Tamura T."/>
        </authorList>
    </citation>
    <scope>NUCLEOTIDE SEQUENCE [LARGE SCALE GENOMIC DNA]</scope>
    <source>
        <strain evidence="3 4">NBRC 100142</strain>
    </source>
</reference>
<name>A0ABQ4C3P5_9ACTN</name>
<sequence>MSFLQEFLRSPFTVGAVAPSGAALARATTAVVPRAAEPVTPRVGRIAVPGADEPVVSQAGGSVGHKAGRTAVPGRGEPVTSRAGALVVPGTDEPVVVELGAGTGAFTGPIQQRLGGRGRHIAVEINERFAVRLATRYPTVDVALADAAELEDILAARGLSHADVIVSGLPWAAFAESQQRDVLSAAVRSLAPDGVFTTFAYVHARWAPPARRLRDALENRFDEVVLGRTVWANLPPALVYHCRRPNKPVRHLPAAR</sequence>
<organism evidence="3 4">
    <name type="scientific">Asanoa iriomotensis</name>
    <dbReference type="NCBI Taxonomy" id="234613"/>
    <lineage>
        <taxon>Bacteria</taxon>
        <taxon>Bacillati</taxon>
        <taxon>Actinomycetota</taxon>
        <taxon>Actinomycetes</taxon>
        <taxon>Micromonosporales</taxon>
        <taxon>Micromonosporaceae</taxon>
        <taxon>Asanoa</taxon>
    </lineage>
</organism>
<evidence type="ECO:0000259" key="2">
    <source>
        <dbReference type="Pfam" id="PF13649"/>
    </source>
</evidence>
<comment type="caution">
    <text evidence="3">The sequence shown here is derived from an EMBL/GenBank/DDBJ whole genome shotgun (WGS) entry which is preliminary data.</text>
</comment>
<evidence type="ECO:0000313" key="3">
    <source>
        <dbReference type="EMBL" id="GIF57374.1"/>
    </source>
</evidence>
<dbReference type="EMBL" id="BONC01000022">
    <property type="protein sequence ID" value="GIF57374.1"/>
    <property type="molecule type" value="Genomic_DNA"/>
</dbReference>
<dbReference type="SUPFAM" id="SSF53335">
    <property type="entry name" value="S-adenosyl-L-methionine-dependent methyltransferases"/>
    <property type="match status" value="1"/>
</dbReference>
<dbReference type="Proteomes" id="UP000624325">
    <property type="component" value="Unassembled WGS sequence"/>
</dbReference>
<proteinExistence type="predicted"/>
<dbReference type="Pfam" id="PF13649">
    <property type="entry name" value="Methyltransf_25"/>
    <property type="match status" value="1"/>
</dbReference>
<dbReference type="InterPro" id="IPR041698">
    <property type="entry name" value="Methyltransf_25"/>
</dbReference>
<keyword evidence="4" id="KW-1185">Reference proteome</keyword>
<feature type="domain" description="Methyltransferase" evidence="2">
    <location>
        <begin position="96"/>
        <end position="194"/>
    </location>
</feature>
<evidence type="ECO:0000256" key="1">
    <source>
        <dbReference type="SAM" id="MobiDB-lite"/>
    </source>
</evidence>
<keyword evidence="3" id="KW-0489">Methyltransferase</keyword>